<feature type="domain" description="Protein kinase" evidence="9">
    <location>
        <begin position="15"/>
        <end position="293"/>
    </location>
</feature>
<dbReference type="EMBL" id="REGN01000484">
    <property type="protein sequence ID" value="RNA41550.1"/>
    <property type="molecule type" value="Genomic_DNA"/>
</dbReference>
<feature type="binding site" evidence="7">
    <location>
        <position position="44"/>
    </location>
    <ligand>
        <name>ATP</name>
        <dbReference type="ChEBI" id="CHEBI:30616"/>
    </ligand>
</feature>
<keyword evidence="2 8" id="KW-0723">Serine/threonine-protein kinase</keyword>
<dbReference type="InterPro" id="IPR050108">
    <property type="entry name" value="CDK"/>
</dbReference>
<evidence type="ECO:0000256" key="4">
    <source>
        <dbReference type="ARBA" id="ARBA00022741"/>
    </source>
</evidence>
<dbReference type="FunFam" id="3.30.200.20:FF:000042">
    <property type="entry name" value="Aurora kinase A"/>
    <property type="match status" value="1"/>
</dbReference>
<keyword evidence="5 10" id="KW-0418">Kinase</keyword>
<dbReference type="PANTHER" id="PTHR24056">
    <property type="entry name" value="CELL DIVISION PROTEIN KINASE"/>
    <property type="match status" value="1"/>
</dbReference>
<sequence length="331" mass="37424">MNKLESSTGKVTIKYKKFKKIGQGSFGTIYLANDQTTNSKVALKKIRKKPAKYTSISYGREIQHLSSLDHKNVIKLIEVIYGENFIYLVLELCEYDLARLSNKTNFSIDKIKFVIHNVLEGLSYLHSNLIIHRDLKPSNLLISKFGYLKIADFGLAKKVDNEAPNSPTVVTLWYRAPELLFGSDEQTTAIDCWSTACVFAELLVGNPVFPGESEIEQIDLIIKLLGTPGHSAWPGLKDLKFFSMFSLKQQSDSKLKDFFPQLSETGLGLISSLFVYDPLKRASANSSLKSSYFMESPKMCDLQSWINFIDSTCQNDNFDLDQELSSEDEFD</sequence>
<dbReference type="GO" id="GO:0005524">
    <property type="term" value="F:ATP binding"/>
    <property type="evidence" value="ECO:0007669"/>
    <property type="project" value="UniProtKB-UniRule"/>
</dbReference>
<proteinExistence type="inferred from homology"/>
<dbReference type="PROSITE" id="PS50011">
    <property type="entry name" value="PROTEIN_KINASE_DOM"/>
    <property type="match status" value="1"/>
</dbReference>
<dbReference type="GO" id="GO:0005634">
    <property type="term" value="C:nucleus"/>
    <property type="evidence" value="ECO:0007669"/>
    <property type="project" value="TreeGrafter"/>
</dbReference>
<reference evidence="10 11" key="1">
    <citation type="journal article" date="2018" name="Sci. Rep.">
        <title>Genomic signatures of local adaptation to the degree of environmental predictability in rotifers.</title>
        <authorList>
            <person name="Franch-Gras L."/>
            <person name="Hahn C."/>
            <person name="Garcia-Roger E.M."/>
            <person name="Carmona M.J."/>
            <person name="Serra M."/>
            <person name="Gomez A."/>
        </authorList>
    </citation>
    <scope>NUCLEOTIDE SEQUENCE [LARGE SCALE GENOMIC DNA]</scope>
    <source>
        <strain evidence="10">HYR1</strain>
    </source>
</reference>
<keyword evidence="3" id="KW-0808">Transferase</keyword>
<evidence type="ECO:0000256" key="2">
    <source>
        <dbReference type="ARBA" id="ARBA00022527"/>
    </source>
</evidence>
<comment type="similarity">
    <text evidence="1">Belongs to the protein kinase superfamily. CMGC Ser/Thr protein kinase family. CDC2/CDKX subfamily.</text>
</comment>
<dbReference type="InterPro" id="IPR011009">
    <property type="entry name" value="Kinase-like_dom_sf"/>
</dbReference>
<keyword evidence="4 7" id="KW-0547">Nucleotide-binding</keyword>
<dbReference type="GO" id="GO:0007346">
    <property type="term" value="P:regulation of mitotic cell cycle"/>
    <property type="evidence" value="ECO:0007669"/>
    <property type="project" value="TreeGrafter"/>
</dbReference>
<evidence type="ECO:0000256" key="8">
    <source>
        <dbReference type="RuleBase" id="RU000304"/>
    </source>
</evidence>
<dbReference type="Proteomes" id="UP000276133">
    <property type="component" value="Unassembled WGS sequence"/>
</dbReference>
<dbReference type="SMART" id="SM00220">
    <property type="entry name" value="S_TKc"/>
    <property type="match status" value="1"/>
</dbReference>
<dbReference type="Gene3D" id="3.30.200.20">
    <property type="entry name" value="Phosphorylase Kinase, domain 1"/>
    <property type="match status" value="1"/>
</dbReference>
<evidence type="ECO:0000256" key="3">
    <source>
        <dbReference type="ARBA" id="ARBA00022679"/>
    </source>
</evidence>
<keyword evidence="6 7" id="KW-0067">ATP-binding</keyword>
<dbReference type="GO" id="GO:0004674">
    <property type="term" value="F:protein serine/threonine kinase activity"/>
    <property type="evidence" value="ECO:0007669"/>
    <property type="project" value="UniProtKB-KW"/>
</dbReference>
<dbReference type="PANTHER" id="PTHR24056:SF508">
    <property type="entry name" value="CYCLIN-DEPENDENT KINASE 10"/>
    <property type="match status" value="1"/>
</dbReference>
<dbReference type="Gene3D" id="1.10.510.10">
    <property type="entry name" value="Transferase(Phosphotransferase) domain 1"/>
    <property type="match status" value="1"/>
</dbReference>
<evidence type="ECO:0000256" key="7">
    <source>
        <dbReference type="PROSITE-ProRule" id="PRU10141"/>
    </source>
</evidence>
<evidence type="ECO:0000256" key="5">
    <source>
        <dbReference type="ARBA" id="ARBA00022777"/>
    </source>
</evidence>
<gene>
    <name evidence="10" type="ORF">BpHYR1_021001</name>
</gene>
<evidence type="ECO:0000256" key="1">
    <source>
        <dbReference type="ARBA" id="ARBA00006485"/>
    </source>
</evidence>
<evidence type="ECO:0000259" key="9">
    <source>
        <dbReference type="PROSITE" id="PS50011"/>
    </source>
</evidence>
<dbReference type="PROSITE" id="PS00107">
    <property type="entry name" value="PROTEIN_KINASE_ATP"/>
    <property type="match status" value="1"/>
</dbReference>
<name>A0A3M7T156_BRAPC</name>
<dbReference type="STRING" id="10195.A0A3M7T156"/>
<dbReference type="Pfam" id="PF00069">
    <property type="entry name" value="Pkinase"/>
    <property type="match status" value="1"/>
</dbReference>
<dbReference type="InterPro" id="IPR008271">
    <property type="entry name" value="Ser/Thr_kinase_AS"/>
</dbReference>
<dbReference type="InterPro" id="IPR017441">
    <property type="entry name" value="Protein_kinase_ATP_BS"/>
</dbReference>
<organism evidence="10 11">
    <name type="scientific">Brachionus plicatilis</name>
    <name type="common">Marine rotifer</name>
    <name type="synonym">Brachionus muelleri</name>
    <dbReference type="NCBI Taxonomy" id="10195"/>
    <lineage>
        <taxon>Eukaryota</taxon>
        <taxon>Metazoa</taxon>
        <taxon>Spiralia</taxon>
        <taxon>Gnathifera</taxon>
        <taxon>Rotifera</taxon>
        <taxon>Eurotatoria</taxon>
        <taxon>Monogononta</taxon>
        <taxon>Pseudotrocha</taxon>
        <taxon>Ploima</taxon>
        <taxon>Brachionidae</taxon>
        <taxon>Brachionus</taxon>
    </lineage>
</organism>
<evidence type="ECO:0000256" key="6">
    <source>
        <dbReference type="ARBA" id="ARBA00022840"/>
    </source>
</evidence>
<comment type="caution">
    <text evidence="10">The sequence shown here is derived from an EMBL/GenBank/DDBJ whole genome shotgun (WGS) entry which is preliminary data.</text>
</comment>
<protein>
    <submittedName>
        <fullName evidence="10">Cyclin-dependent kinase 10 isoform X1</fullName>
    </submittedName>
</protein>
<dbReference type="AlphaFoldDB" id="A0A3M7T156"/>
<dbReference type="FunFam" id="1.10.510.10:FF:000624">
    <property type="entry name" value="Mitogen-activated protein kinase"/>
    <property type="match status" value="1"/>
</dbReference>
<dbReference type="InterPro" id="IPR000719">
    <property type="entry name" value="Prot_kinase_dom"/>
</dbReference>
<dbReference type="SUPFAM" id="SSF56112">
    <property type="entry name" value="Protein kinase-like (PK-like)"/>
    <property type="match status" value="1"/>
</dbReference>
<dbReference type="PROSITE" id="PS00108">
    <property type="entry name" value="PROTEIN_KINASE_ST"/>
    <property type="match status" value="1"/>
</dbReference>
<dbReference type="OrthoDB" id="1732493at2759"/>
<keyword evidence="11" id="KW-1185">Reference proteome</keyword>
<evidence type="ECO:0000313" key="11">
    <source>
        <dbReference type="Proteomes" id="UP000276133"/>
    </source>
</evidence>
<evidence type="ECO:0000313" key="10">
    <source>
        <dbReference type="EMBL" id="RNA41550.1"/>
    </source>
</evidence>
<accession>A0A3M7T156</accession>